<sequence length="140" mass="14657">MSDGFEVDFSDVMKLAADMGHVDETLAPLVRKAIEVTARKVKDSAKAKVAAGSSSWSGLPNTIDYDLHGTTGARLGGISAEVGYNKSRGGGKLGNIREFGAPAKNRGPHNDLANALEENQDDFQRGLEIAASDAEKAAGL</sequence>
<dbReference type="HOGENOM" id="CLU_1832683_0_0_11"/>
<dbReference type="eggNOG" id="ENOG50329SC">
    <property type="taxonomic scope" value="Bacteria"/>
</dbReference>
<dbReference type="KEGG" id="lxy:O159_16940"/>
<reference evidence="2 3" key="1">
    <citation type="journal article" date="2013" name="Genome Announc.">
        <title>Complete Genome Sequence of Leifsonia xyli subsp. cynodontis Strain DSM46306, a Gram-Positive Bacterial Pathogen of Grasses.</title>
        <authorList>
            <person name="Monteiro-Vitorello C.B."/>
            <person name="Zerillo M.M."/>
            <person name="Van Sluys M.A."/>
            <person name="Camargo L.E."/>
            <person name="Kitajima J.P."/>
        </authorList>
    </citation>
    <scope>NUCLEOTIDE SEQUENCE [LARGE SCALE GENOMIC DNA]</scope>
    <source>
        <strain evidence="2 3">DSM 46306</strain>
    </source>
</reference>
<keyword evidence="3" id="KW-1185">Reference proteome</keyword>
<gene>
    <name evidence="1" type="ORF">O159_16940</name>
    <name evidence="2" type="ORF">O159_22990</name>
</gene>
<dbReference type="RefSeq" id="WP_021755207.1">
    <property type="nucleotide sequence ID" value="NC_022438.1"/>
</dbReference>
<dbReference type="Proteomes" id="UP000016743">
    <property type="component" value="Chromosome"/>
</dbReference>
<accession>U3P8V0</accession>
<protein>
    <recommendedName>
        <fullName evidence="4">HK97 gp10 family phage protein</fullName>
    </recommendedName>
</protein>
<name>U3P8V0_LEIXC</name>
<dbReference type="KEGG" id="lxy:O159_22990"/>
<dbReference type="EMBL" id="CP006734">
    <property type="protein sequence ID" value="AGW42261.1"/>
    <property type="molecule type" value="Genomic_DNA"/>
</dbReference>
<dbReference type="PATRIC" id="fig|1389489.3.peg.1633"/>
<organism evidence="2 3">
    <name type="scientific">Leifsonia xyli subsp. cynodontis DSM 46306</name>
    <dbReference type="NCBI Taxonomy" id="1389489"/>
    <lineage>
        <taxon>Bacteria</taxon>
        <taxon>Bacillati</taxon>
        <taxon>Actinomycetota</taxon>
        <taxon>Actinomycetes</taxon>
        <taxon>Micrococcales</taxon>
        <taxon>Microbacteriaceae</taxon>
        <taxon>Leifsonia</taxon>
    </lineage>
</organism>
<proteinExistence type="predicted"/>
<dbReference type="OrthoDB" id="3233584at2"/>
<evidence type="ECO:0008006" key="4">
    <source>
        <dbReference type="Google" id="ProtNLM"/>
    </source>
</evidence>
<evidence type="ECO:0000313" key="3">
    <source>
        <dbReference type="Proteomes" id="UP000016743"/>
    </source>
</evidence>
<evidence type="ECO:0000313" key="1">
    <source>
        <dbReference type="EMBL" id="AGW41738.1"/>
    </source>
</evidence>
<dbReference type="EMBL" id="CP006734">
    <property type="protein sequence ID" value="AGW41738.1"/>
    <property type="molecule type" value="Genomic_DNA"/>
</dbReference>
<dbReference type="STRING" id="1389489.O159_16940"/>
<evidence type="ECO:0000313" key="2">
    <source>
        <dbReference type="EMBL" id="AGW42261.1"/>
    </source>
</evidence>
<dbReference type="AlphaFoldDB" id="U3P8V0"/>